<dbReference type="PROSITE" id="PS00214">
    <property type="entry name" value="FABP"/>
    <property type="match status" value="1"/>
</dbReference>
<dbReference type="EnsemblMetazoa" id="PPA02093.1">
    <property type="protein sequence ID" value="PPA02093.1"/>
    <property type="gene ID" value="WBGene00091647"/>
</dbReference>
<proteinExistence type="predicted"/>
<dbReference type="OrthoDB" id="354351at2759"/>
<dbReference type="InterPro" id="IPR012674">
    <property type="entry name" value="Calycin"/>
</dbReference>
<dbReference type="GO" id="GO:0008289">
    <property type="term" value="F:lipid binding"/>
    <property type="evidence" value="ECO:0007669"/>
    <property type="project" value="InterPro"/>
</dbReference>
<organism evidence="1 2">
    <name type="scientific">Pristionchus pacificus</name>
    <name type="common">Parasitic nematode worm</name>
    <dbReference type="NCBI Taxonomy" id="54126"/>
    <lineage>
        <taxon>Eukaryota</taxon>
        <taxon>Metazoa</taxon>
        <taxon>Ecdysozoa</taxon>
        <taxon>Nematoda</taxon>
        <taxon>Chromadorea</taxon>
        <taxon>Rhabditida</taxon>
        <taxon>Rhabditina</taxon>
        <taxon>Diplogasteromorpha</taxon>
        <taxon>Diplogasteroidea</taxon>
        <taxon>Neodiplogasteridae</taxon>
        <taxon>Pristionchus</taxon>
    </lineage>
</organism>
<name>A0A2A6BZ81_PRIPA</name>
<dbReference type="AlphaFoldDB" id="A0A2A6BZ81"/>
<dbReference type="Gene3D" id="2.40.128.20">
    <property type="match status" value="1"/>
</dbReference>
<dbReference type="InterPro" id="IPR000463">
    <property type="entry name" value="Fatty_acid-bd"/>
</dbReference>
<dbReference type="Proteomes" id="UP000005239">
    <property type="component" value="Unassembled WGS sequence"/>
</dbReference>
<evidence type="ECO:0000313" key="1">
    <source>
        <dbReference type="EnsemblMetazoa" id="PPA02093.1"/>
    </source>
</evidence>
<reference evidence="2" key="1">
    <citation type="journal article" date="2008" name="Nat. Genet.">
        <title>The Pristionchus pacificus genome provides a unique perspective on nematode lifestyle and parasitism.</title>
        <authorList>
            <person name="Dieterich C."/>
            <person name="Clifton S.W."/>
            <person name="Schuster L.N."/>
            <person name="Chinwalla A."/>
            <person name="Delehaunty K."/>
            <person name="Dinkelacker I."/>
            <person name="Fulton L."/>
            <person name="Fulton R."/>
            <person name="Godfrey J."/>
            <person name="Minx P."/>
            <person name="Mitreva M."/>
            <person name="Roeseler W."/>
            <person name="Tian H."/>
            <person name="Witte H."/>
            <person name="Yang S.P."/>
            <person name="Wilson R.K."/>
            <person name="Sommer R.J."/>
        </authorList>
    </citation>
    <scope>NUCLEOTIDE SEQUENCE [LARGE SCALE GENOMIC DNA]</scope>
    <source>
        <strain evidence="2">PS312</strain>
    </source>
</reference>
<sequence>MFPVWVEIRMETLRASLIDFSTLLKMCQKRKTLHGYANKYEEKFSLSLASSLFCSLIIFFMSFLAEMSVPDAYFGSWSVDKNENFDEYLEAKNVPWIARKARLFTIPLMMRSFFAILLAGHNITFTNLGNGRYRAEHKAREIRALI</sequence>
<accession>A0A2A6BZ81</accession>
<keyword evidence="2" id="KW-1185">Reference proteome</keyword>
<dbReference type="SUPFAM" id="SSF50814">
    <property type="entry name" value="Lipocalins"/>
    <property type="match status" value="1"/>
</dbReference>
<evidence type="ECO:0000313" key="2">
    <source>
        <dbReference type="Proteomes" id="UP000005239"/>
    </source>
</evidence>
<gene>
    <name evidence="1" type="primary">WBGene00091647</name>
</gene>
<reference evidence="1" key="2">
    <citation type="submission" date="2022-06" db="UniProtKB">
        <authorList>
            <consortium name="EnsemblMetazoa"/>
        </authorList>
    </citation>
    <scope>IDENTIFICATION</scope>
    <source>
        <strain evidence="1">PS312</strain>
    </source>
</reference>
<accession>A0A8R1U5R6</accession>
<protein>
    <submittedName>
        <fullName evidence="1">FABP domain-containing protein</fullName>
    </submittedName>
</protein>